<dbReference type="PANTHER" id="PTHR43531">
    <property type="entry name" value="PROTEIN ICFG"/>
    <property type="match status" value="1"/>
</dbReference>
<dbReference type="SMART" id="SM00283">
    <property type="entry name" value="MA"/>
    <property type="match status" value="1"/>
</dbReference>
<evidence type="ECO:0000256" key="2">
    <source>
        <dbReference type="ARBA" id="ARBA00029447"/>
    </source>
</evidence>
<keyword evidence="1" id="KW-0145">Chemotaxis</keyword>
<dbReference type="InterPro" id="IPR003660">
    <property type="entry name" value="HAMP_dom"/>
</dbReference>
<dbReference type="Proteomes" id="UP000017148">
    <property type="component" value="Unassembled WGS sequence"/>
</dbReference>
<feature type="domain" description="HAMP" evidence="6">
    <location>
        <begin position="205"/>
        <end position="257"/>
    </location>
</feature>
<dbReference type="eggNOG" id="COG0840">
    <property type="taxonomic scope" value="Bacteria"/>
</dbReference>
<dbReference type="PROSITE" id="PS50111">
    <property type="entry name" value="CHEMOTAXIS_TRANSDUC_2"/>
    <property type="match status" value="1"/>
</dbReference>
<feature type="transmembrane region" description="Helical" evidence="4">
    <location>
        <begin position="12"/>
        <end position="33"/>
    </location>
</feature>
<dbReference type="Gene3D" id="1.10.287.950">
    <property type="entry name" value="Methyl-accepting chemotaxis protein"/>
    <property type="match status" value="1"/>
</dbReference>
<sequence length="547" mass="59877">MKKIASIPFRLYAMLSSILIIFGILSISSTQLWNRIHRINSVVSDIITVETHLERGRMYGYAYLHEKDTHLLQQAQKQYRHAQKNIIPIFDYFTETVSNEEERHAGVFWQLGEGVHTKADTAIAALHTIQNNHEDRASSSASSAIQEAVLQVDSLAHAATKLTQEGVSGARKSIPGFVSRIRRITTIALILLIALSVFAGRWIIRTVTVPISRCSGILHTLAKGDFSKRVPQERNDEIGEMIRALNHLAHGLEEKTGLTDTIAKGDWTQKVPLSSSVDTLGDSLNRMVTTVGETLKKGASLVNTVTRGAESIQGEAEKLSERATNTAANLEEISATVTQIGSQAQENARITTTATKQGRETSSIVVEGQQHMHEMVTSMGNIEKSSAQIRTVSKLIEDIAFQTNLLALNAAVEAARAGHHGKGFAVVAEEVRSLASRSGKAARETRELVETSTNTVEEGSRIAKETQEMLDTVTQQVEGLLAEVEKVSHYSHDQAQGVREISTALQEIDEITQETAASSEDIASSTEELYQEVESLHALMGKFQLAP</sequence>
<gene>
    <name evidence="7" type="ORF">CALK_0364</name>
</gene>
<feature type="transmembrane region" description="Helical" evidence="4">
    <location>
        <begin position="184"/>
        <end position="204"/>
    </location>
</feature>
<protein>
    <submittedName>
        <fullName evidence="7">Methyl-accepting chemotaxis sensory transducer</fullName>
    </submittedName>
</protein>
<evidence type="ECO:0000313" key="8">
    <source>
        <dbReference type="Proteomes" id="UP000017148"/>
    </source>
</evidence>
<dbReference type="GO" id="GO:0005886">
    <property type="term" value="C:plasma membrane"/>
    <property type="evidence" value="ECO:0007669"/>
    <property type="project" value="TreeGrafter"/>
</dbReference>
<evidence type="ECO:0000256" key="3">
    <source>
        <dbReference type="PROSITE-ProRule" id="PRU00284"/>
    </source>
</evidence>
<reference evidence="7 8" key="1">
    <citation type="journal article" date="2013" name="Environ. Microbiol.">
        <title>Genome analysis of Chitinivibrio alkaliphilus gen. nov., sp. nov., a novel extremely haloalkaliphilic anaerobic chitinolytic bacterium from the candidate phylum Termite Group 3.</title>
        <authorList>
            <person name="Sorokin D.Y."/>
            <person name="Gumerov V.M."/>
            <person name="Rakitin A.L."/>
            <person name="Beletsky A.V."/>
            <person name="Damste J.S."/>
            <person name="Muyzer G."/>
            <person name="Mardanov A.V."/>
            <person name="Ravin N.V."/>
        </authorList>
    </citation>
    <scope>NUCLEOTIDE SEQUENCE [LARGE SCALE GENOMIC DNA]</scope>
    <source>
        <strain evidence="7 8">ACht1</strain>
    </source>
</reference>
<keyword evidence="8" id="KW-1185">Reference proteome</keyword>
<dbReference type="CDD" id="cd11386">
    <property type="entry name" value="MCP_signal"/>
    <property type="match status" value="1"/>
</dbReference>
<dbReference type="PANTHER" id="PTHR43531:SF11">
    <property type="entry name" value="METHYL-ACCEPTING CHEMOTAXIS PROTEIN 3"/>
    <property type="match status" value="1"/>
</dbReference>
<keyword evidence="4" id="KW-0812">Transmembrane</keyword>
<accession>U7D9V8</accession>
<dbReference type="SUPFAM" id="SSF58104">
    <property type="entry name" value="Methyl-accepting chemotaxis protein (MCP) signaling domain"/>
    <property type="match status" value="1"/>
</dbReference>
<keyword evidence="4" id="KW-1133">Transmembrane helix</keyword>
<feature type="domain" description="Methyl-accepting transducer" evidence="5">
    <location>
        <begin position="301"/>
        <end position="530"/>
    </location>
</feature>
<dbReference type="GO" id="GO:0006935">
    <property type="term" value="P:chemotaxis"/>
    <property type="evidence" value="ECO:0007669"/>
    <property type="project" value="UniProtKB-KW"/>
</dbReference>
<dbReference type="InterPro" id="IPR004090">
    <property type="entry name" value="Chemotax_Me-accpt_rcpt"/>
</dbReference>
<comment type="caution">
    <text evidence="7">The sequence shown here is derived from an EMBL/GenBank/DDBJ whole genome shotgun (WGS) entry which is preliminary data.</text>
</comment>
<dbReference type="STRING" id="1313304.CALK_0364"/>
<dbReference type="OrthoDB" id="9765170at2"/>
<dbReference type="GO" id="GO:0007165">
    <property type="term" value="P:signal transduction"/>
    <property type="evidence" value="ECO:0007669"/>
    <property type="project" value="UniProtKB-KW"/>
</dbReference>
<comment type="similarity">
    <text evidence="2">Belongs to the methyl-accepting chemotaxis (MCP) protein family.</text>
</comment>
<name>U7D9V8_9BACT</name>
<dbReference type="Pfam" id="PF00015">
    <property type="entry name" value="MCPsignal"/>
    <property type="match status" value="1"/>
</dbReference>
<organism evidence="7 8">
    <name type="scientific">Chitinivibrio alkaliphilus ACht1</name>
    <dbReference type="NCBI Taxonomy" id="1313304"/>
    <lineage>
        <taxon>Bacteria</taxon>
        <taxon>Pseudomonadati</taxon>
        <taxon>Fibrobacterota</taxon>
        <taxon>Chitinivibrionia</taxon>
        <taxon>Chitinivibrionales</taxon>
        <taxon>Chitinivibrionaceae</taxon>
        <taxon>Chitinivibrio</taxon>
    </lineage>
</organism>
<dbReference type="RefSeq" id="WP_022635907.1">
    <property type="nucleotide sequence ID" value="NZ_ASJR01000002.1"/>
</dbReference>
<dbReference type="CDD" id="cd06225">
    <property type="entry name" value="HAMP"/>
    <property type="match status" value="2"/>
</dbReference>
<keyword evidence="4" id="KW-0472">Membrane</keyword>
<dbReference type="InterPro" id="IPR004089">
    <property type="entry name" value="MCPsignal_dom"/>
</dbReference>
<dbReference type="AlphaFoldDB" id="U7D9V8"/>
<evidence type="ECO:0000313" key="7">
    <source>
        <dbReference type="EMBL" id="ERP39194.1"/>
    </source>
</evidence>
<proteinExistence type="inferred from homology"/>
<evidence type="ECO:0000259" key="5">
    <source>
        <dbReference type="PROSITE" id="PS50111"/>
    </source>
</evidence>
<evidence type="ECO:0000256" key="1">
    <source>
        <dbReference type="ARBA" id="ARBA00022500"/>
    </source>
</evidence>
<dbReference type="Pfam" id="PF00672">
    <property type="entry name" value="HAMP"/>
    <property type="match status" value="1"/>
</dbReference>
<keyword evidence="3" id="KW-0807">Transducer</keyword>
<dbReference type="InterPro" id="IPR051310">
    <property type="entry name" value="MCP_chemotaxis"/>
</dbReference>
<dbReference type="Gene3D" id="6.10.340.10">
    <property type="match status" value="1"/>
</dbReference>
<dbReference type="EMBL" id="ASJR01000002">
    <property type="protein sequence ID" value="ERP39194.1"/>
    <property type="molecule type" value="Genomic_DNA"/>
</dbReference>
<dbReference type="PRINTS" id="PR00260">
    <property type="entry name" value="CHEMTRNSDUCR"/>
</dbReference>
<evidence type="ECO:0000256" key="4">
    <source>
        <dbReference type="SAM" id="Phobius"/>
    </source>
</evidence>
<evidence type="ECO:0000259" key="6">
    <source>
        <dbReference type="PROSITE" id="PS50885"/>
    </source>
</evidence>
<dbReference type="SMART" id="SM00304">
    <property type="entry name" value="HAMP"/>
    <property type="match status" value="1"/>
</dbReference>
<dbReference type="PROSITE" id="PS50885">
    <property type="entry name" value="HAMP"/>
    <property type="match status" value="1"/>
</dbReference>
<dbReference type="GO" id="GO:0004888">
    <property type="term" value="F:transmembrane signaling receptor activity"/>
    <property type="evidence" value="ECO:0007669"/>
    <property type="project" value="InterPro"/>
</dbReference>